<dbReference type="PROSITE" id="PS50005">
    <property type="entry name" value="TPR"/>
    <property type="match status" value="1"/>
</dbReference>
<evidence type="ECO:0008006" key="6">
    <source>
        <dbReference type="Google" id="ProtNLM"/>
    </source>
</evidence>
<evidence type="ECO:0000256" key="2">
    <source>
        <dbReference type="ARBA" id="ARBA00022803"/>
    </source>
</evidence>
<evidence type="ECO:0000313" key="4">
    <source>
        <dbReference type="EMBL" id="CAG9333299.1"/>
    </source>
</evidence>
<dbReference type="PROSITE" id="PS50293">
    <property type="entry name" value="TPR_REGION"/>
    <property type="match status" value="1"/>
</dbReference>
<keyword evidence="5" id="KW-1185">Reference proteome</keyword>
<dbReference type="GO" id="GO:0072380">
    <property type="term" value="C:TRC complex"/>
    <property type="evidence" value="ECO:0007669"/>
    <property type="project" value="TreeGrafter"/>
</dbReference>
<evidence type="ECO:0000313" key="5">
    <source>
        <dbReference type="Proteomes" id="UP001162131"/>
    </source>
</evidence>
<evidence type="ECO:0000256" key="3">
    <source>
        <dbReference type="PROSITE-ProRule" id="PRU00339"/>
    </source>
</evidence>
<evidence type="ECO:0000256" key="1">
    <source>
        <dbReference type="ARBA" id="ARBA00022737"/>
    </source>
</evidence>
<dbReference type="GO" id="GO:0016020">
    <property type="term" value="C:membrane"/>
    <property type="evidence" value="ECO:0007669"/>
    <property type="project" value="TreeGrafter"/>
</dbReference>
<accession>A0AAU9K8P1</accession>
<dbReference type="Pfam" id="PF00515">
    <property type="entry name" value="TPR_1"/>
    <property type="match status" value="1"/>
</dbReference>
<organism evidence="4 5">
    <name type="scientific">Blepharisma stoltei</name>
    <dbReference type="NCBI Taxonomy" id="1481888"/>
    <lineage>
        <taxon>Eukaryota</taxon>
        <taxon>Sar</taxon>
        <taxon>Alveolata</taxon>
        <taxon>Ciliophora</taxon>
        <taxon>Postciliodesmatophora</taxon>
        <taxon>Heterotrichea</taxon>
        <taxon>Heterotrichida</taxon>
        <taxon>Blepharismidae</taxon>
        <taxon>Blepharisma</taxon>
    </lineage>
</organism>
<dbReference type="SUPFAM" id="SSF48452">
    <property type="entry name" value="TPR-like"/>
    <property type="match status" value="1"/>
</dbReference>
<dbReference type="EMBL" id="CAJZBQ010000056">
    <property type="protein sequence ID" value="CAG9333299.1"/>
    <property type="molecule type" value="Genomic_DNA"/>
</dbReference>
<comment type="caution">
    <text evidence="4">The sequence shown here is derived from an EMBL/GenBank/DDBJ whole genome shotgun (WGS) entry which is preliminary data.</text>
</comment>
<keyword evidence="1" id="KW-0677">Repeat</keyword>
<dbReference type="InterPro" id="IPR011990">
    <property type="entry name" value="TPR-like_helical_dom_sf"/>
</dbReference>
<dbReference type="Gene3D" id="1.25.40.10">
    <property type="entry name" value="Tetratricopeptide repeat domain"/>
    <property type="match status" value="1"/>
</dbReference>
<gene>
    <name evidence="4" type="ORF">BSTOLATCC_MIC58114</name>
</gene>
<reference evidence="4" key="1">
    <citation type="submission" date="2021-09" db="EMBL/GenBank/DDBJ databases">
        <authorList>
            <consortium name="AG Swart"/>
            <person name="Singh M."/>
            <person name="Singh A."/>
            <person name="Seah K."/>
            <person name="Emmerich C."/>
        </authorList>
    </citation>
    <scope>NUCLEOTIDE SEQUENCE</scope>
    <source>
        <strain evidence="4">ATCC30299</strain>
    </source>
</reference>
<sequence>MLGKVAKKHIFLPENIPLNLNQELINKIGINQYSQPTKAFKEPLDFNDARNSQNSKWSQEKLDKGITIATELEDLPRAIKYYNDAIQLNRDNKDAYKVRAIAYSQQGKYEDSISDFQKVLKLDPDDSQAQEALLKVEDKIKEKQHKRMLMTFGYELKNAKQYNQGNEHLLVYSPKPRKIKK</sequence>
<dbReference type="PANTHER" id="PTHR45831:SF2">
    <property type="entry name" value="LD24721P"/>
    <property type="match status" value="1"/>
</dbReference>
<dbReference type="SMART" id="SM00028">
    <property type="entry name" value="TPR"/>
    <property type="match status" value="2"/>
</dbReference>
<dbReference type="InterPro" id="IPR047150">
    <property type="entry name" value="SGT"/>
</dbReference>
<dbReference type="GO" id="GO:0006620">
    <property type="term" value="P:post-translational protein targeting to endoplasmic reticulum membrane"/>
    <property type="evidence" value="ECO:0007669"/>
    <property type="project" value="TreeGrafter"/>
</dbReference>
<feature type="repeat" description="TPR" evidence="3">
    <location>
        <begin position="93"/>
        <end position="126"/>
    </location>
</feature>
<name>A0AAU9K8P1_9CILI</name>
<dbReference type="Proteomes" id="UP001162131">
    <property type="component" value="Unassembled WGS sequence"/>
</dbReference>
<proteinExistence type="predicted"/>
<keyword evidence="2 3" id="KW-0802">TPR repeat</keyword>
<dbReference type="AlphaFoldDB" id="A0AAU9K8P1"/>
<protein>
    <recommendedName>
        <fullName evidence="6">Tetratricopeptide repeat protein</fullName>
    </recommendedName>
</protein>
<dbReference type="PANTHER" id="PTHR45831">
    <property type="entry name" value="LD24721P"/>
    <property type="match status" value="1"/>
</dbReference>
<dbReference type="GO" id="GO:0060090">
    <property type="term" value="F:molecular adaptor activity"/>
    <property type="evidence" value="ECO:0007669"/>
    <property type="project" value="TreeGrafter"/>
</dbReference>
<dbReference type="InterPro" id="IPR019734">
    <property type="entry name" value="TPR_rpt"/>
</dbReference>